<gene>
    <name evidence="2" type="ORF">EUTSA_v10027998mg</name>
</gene>
<proteinExistence type="predicted"/>
<dbReference type="AlphaFoldDB" id="V4NK55"/>
<evidence type="ECO:0008006" key="4">
    <source>
        <dbReference type="Google" id="ProtNLM"/>
    </source>
</evidence>
<accession>V4NK55</accession>
<keyword evidence="1" id="KW-0732">Signal</keyword>
<evidence type="ECO:0000313" key="2">
    <source>
        <dbReference type="EMBL" id="ESQ46736.1"/>
    </source>
</evidence>
<keyword evidence="3" id="KW-1185">Reference proteome</keyword>
<dbReference type="KEGG" id="eus:EUTSA_v10027998mg"/>
<name>V4NK55_EUTSA</name>
<evidence type="ECO:0000313" key="3">
    <source>
        <dbReference type="Proteomes" id="UP000030689"/>
    </source>
</evidence>
<dbReference type="EMBL" id="KI517416">
    <property type="protein sequence ID" value="ESQ46736.1"/>
    <property type="molecule type" value="Genomic_DNA"/>
</dbReference>
<organism evidence="2 3">
    <name type="scientific">Eutrema salsugineum</name>
    <name type="common">Saltwater cress</name>
    <name type="synonym">Sisymbrium salsugineum</name>
    <dbReference type="NCBI Taxonomy" id="72664"/>
    <lineage>
        <taxon>Eukaryota</taxon>
        <taxon>Viridiplantae</taxon>
        <taxon>Streptophyta</taxon>
        <taxon>Embryophyta</taxon>
        <taxon>Tracheophyta</taxon>
        <taxon>Spermatophyta</taxon>
        <taxon>Magnoliopsida</taxon>
        <taxon>eudicotyledons</taxon>
        <taxon>Gunneridae</taxon>
        <taxon>Pentapetalae</taxon>
        <taxon>rosids</taxon>
        <taxon>malvids</taxon>
        <taxon>Brassicales</taxon>
        <taxon>Brassicaceae</taxon>
        <taxon>Eutremeae</taxon>
        <taxon>Eutrema</taxon>
    </lineage>
</organism>
<dbReference type="Proteomes" id="UP000030689">
    <property type="component" value="Unassembled WGS sequence"/>
</dbReference>
<evidence type="ECO:0000256" key="1">
    <source>
        <dbReference type="SAM" id="SignalP"/>
    </source>
</evidence>
<feature type="signal peptide" evidence="1">
    <location>
        <begin position="1"/>
        <end position="29"/>
    </location>
</feature>
<dbReference type="Gramene" id="ESQ46736">
    <property type="protein sequence ID" value="ESQ46736"/>
    <property type="gene ID" value="EUTSA_v10027998mg"/>
</dbReference>
<sequence length="111" mass="12012">MSKRVKGVLVALIMICFFISIGMLNVVHGKTPPGGKTPAYQGSPSRKNPYCSKYPAANDPVGICTKPNADALCKAACGNKPNGKCLIHKPQSPKKQCYCWYFDSNGSVDCW</sequence>
<reference evidence="2 3" key="1">
    <citation type="journal article" date="2013" name="Front. Plant Sci.">
        <title>The Reference Genome of the Halophytic Plant Eutrema salsugineum.</title>
        <authorList>
            <person name="Yang R."/>
            <person name="Jarvis D.E."/>
            <person name="Chen H."/>
            <person name="Beilstein M.A."/>
            <person name="Grimwood J."/>
            <person name="Jenkins J."/>
            <person name="Shu S."/>
            <person name="Prochnik S."/>
            <person name="Xin M."/>
            <person name="Ma C."/>
            <person name="Schmutz J."/>
            <person name="Wing R.A."/>
            <person name="Mitchell-Olds T."/>
            <person name="Schumaker K.S."/>
            <person name="Wang X."/>
        </authorList>
    </citation>
    <scope>NUCLEOTIDE SEQUENCE [LARGE SCALE GENOMIC DNA]</scope>
</reference>
<feature type="chain" id="PRO_5004723583" description="Knottin scorpion toxin-like domain-containing protein" evidence="1">
    <location>
        <begin position="30"/>
        <end position="111"/>
    </location>
</feature>
<protein>
    <recommendedName>
        <fullName evidence="4">Knottin scorpion toxin-like domain-containing protein</fullName>
    </recommendedName>
</protein>